<dbReference type="SUPFAM" id="SSF55031">
    <property type="entry name" value="Bacterial exopeptidase dimerisation domain"/>
    <property type="match status" value="1"/>
</dbReference>
<evidence type="ECO:0000256" key="4">
    <source>
        <dbReference type="SAM" id="SignalP"/>
    </source>
</evidence>
<name>A0ABP9QRS9_9PSEU</name>
<feature type="domain" description="Peptidase M20 dimerisation" evidence="5">
    <location>
        <begin position="258"/>
        <end position="346"/>
    </location>
</feature>
<feature type="compositionally biased region" description="Gly residues" evidence="3">
    <location>
        <begin position="43"/>
        <end position="59"/>
    </location>
</feature>
<reference evidence="7" key="1">
    <citation type="journal article" date="2019" name="Int. J. Syst. Evol. Microbiol.">
        <title>The Global Catalogue of Microorganisms (GCM) 10K type strain sequencing project: providing services to taxonomists for standard genome sequencing and annotation.</title>
        <authorList>
            <consortium name="The Broad Institute Genomics Platform"/>
            <consortium name="The Broad Institute Genome Sequencing Center for Infectious Disease"/>
            <person name="Wu L."/>
            <person name="Ma J."/>
        </authorList>
    </citation>
    <scope>NUCLEOTIDE SEQUENCE [LARGE SCALE GENOMIC DNA]</scope>
    <source>
        <strain evidence="7">JCM 18303</strain>
    </source>
</reference>
<dbReference type="InterPro" id="IPR011650">
    <property type="entry name" value="Peptidase_M20_dimer"/>
</dbReference>
<dbReference type="RefSeq" id="WP_185060566.1">
    <property type="nucleotide sequence ID" value="NZ_BAABJP010000036.1"/>
</dbReference>
<evidence type="ECO:0000256" key="3">
    <source>
        <dbReference type="SAM" id="MobiDB-lite"/>
    </source>
</evidence>
<gene>
    <name evidence="6" type="ORF">GCM10023321_57650</name>
</gene>
<evidence type="ECO:0000256" key="2">
    <source>
        <dbReference type="ARBA" id="ARBA00022801"/>
    </source>
</evidence>
<dbReference type="PANTHER" id="PTHR43808">
    <property type="entry name" value="ACETYLORNITHINE DEACETYLASE"/>
    <property type="match status" value="1"/>
</dbReference>
<dbReference type="Pfam" id="PF07687">
    <property type="entry name" value="M20_dimer"/>
    <property type="match status" value="1"/>
</dbReference>
<evidence type="ECO:0000313" key="6">
    <source>
        <dbReference type="EMBL" id="GAA5166478.1"/>
    </source>
</evidence>
<feature type="signal peptide" evidence="4">
    <location>
        <begin position="1"/>
        <end position="21"/>
    </location>
</feature>
<dbReference type="Gene3D" id="3.40.630.10">
    <property type="entry name" value="Zn peptidases"/>
    <property type="match status" value="1"/>
</dbReference>
<keyword evidence="2" id="KW-0378">Hydrolase</keyword>
<feature type="compositionally biased region" description="Low complexity" evidence="3">
    <location>
        <begin position="31"/>
        <end position="42"/>
    </location>
</feature>
<dbReference type="SUPFAM" id="SSF53187">
    <property type="entry name" value="Zn-dependent exopeptidases"/>
    <property type="match status" value="1"/>
</dbReference>
<protein>
    <submittedName>
        <fullName evidence="6">M20/M25/M40 family metallo-hydrolase</fullName>
    </submittedName>
</protein>
<evidence type="ECO:0000259" key="5">
    <source>
        <dbReference type="Pfam" id="PF07687"/>
    </source>
</evidence>
<keyword evidence="7" id="KW-1185">Reference proteome</keyword>
<evidence type="ECO:0000256" key="1">
    <source>
        <dbReference type="ARBA" id="ARBA00022723"/>
    </source>
</evidence>
<feature type="chain" id="PRO_5046771748" evidence="4">
    <location>
        <begin position="22"/>
        <end position="480"/>
    </location>
</feature>
<dbReference type="EMBL" id="BAABJP010000036">
    <property type="protein sequence ID" value="GAA5166478.1"/>
    <property type="molecule type" value="Genomic_DNA"/>
</dbReference>
<proteinExistence type="predicted"/>
<dbReference type="Pfam" id="PF01546">
    <property type="entry name" value="Peptidase_M20"/>
    <property type="match status" value="1"/>
</dbReference>
<comment type="caution">
    <text evidence="6">The sequence shown here is derived from an EMBL/GenBank/DDBJ whole genome shotgun (WGS) entry which is preliminary data.</text>
</comment>
<dbReference type="InterPro" id="IPR036264">
    <property type="entry name" value="Bact_exopeptidase_dim_dom"/>
</dbReference>
<evidence type="ECO:0000313" key="7">
    <source>
        <dbReference type="Proteomes" id="UP001428817"/>
    </source>
</evidence>
<organism evidence="6 7">
    <name type="scientific">Pseudonocardia eucalypti</name>
    <dbReference type="NCBI Taxonomy" id="648755"/>
    <lineage>
        <taxon>Bacteria</taxon>
        <taxon>Bacillati</taxon>
        <taxon>Actinomycetota</taxon>
        <taxon>Actinomycetes</taxon>
        <taxon>Pseudonocardiales</taxon>
        <taxon>Pseudonocardiaceae</taxon>
        <taxon>Pseudonocardia</taxon>
    </lineage>
</organism>
<accession>A0ABP9QRS9</accession>
<dbReference type="PROSITE" id="PS51257">
    <property type="entry name" value="PROKAR_LIPOPROTEIN"/>
    <property type="match status" value="1"/>
</dbReference>
<dbReference type="PANTHER" id="PTHR43808:SF17">
    <property type="entry name" value="PEPTIDASE M20"/>
    <property type="match status" value="1"/>
</dbReference>
<feature type="region of interest" description="Disordered" evidence="3">
    <location>
        <begin position="27"/>
        <end position="62"/>
    </location>
</feature>
<keyword evidence="1" id="KW-0479">Metal-binding</keyword>
<dbReference type="Gene3D" id="3.30.70.360">
    <property type="match status" value="1"/>
</dbReference>
<dbReference type="InterPro" id="IPR050072">
    <property type="entry name" value="Peptidase_M20A"/>
</dbReference>
<keyword evidence="4" id="KW-0732">Signal</keyword>
<dbReference type="InterPro" id="IPR002933">
    <property type="entry name" value="Peptidase_M20"/>
</dbReference>
<dbReference type="Proteomes" id="UP001428817">
    <property type="component" value="Unassembled WGS sequence"/>
</dbReference>
<sequence>MSTSTVRLGLVVLLASGALLTAGCGGGGPAAGAPPGAAPNAGSGSGSGASPGASPGAGGEAPYQVSAPVTSALTTIKEAPSVAAALAAIQRDEPRTVADQIAINQIPAPPFKEDQRAADYLRRLTEAGLENVHRDKEGNVYGLRRGTGGGPTMAVFAHLDTVFPEGTDVTVSQRDGRYYGPGISDDARGLTAVLAMARAMRDANIQTKGDIIFGGTVGEEGLGNLRGVKAFFAENAGVDGFITIEPGAPDEVTYQATGSRRYEIAFTGPGGHSFGDFGRPSAIHAMGRAITKISELRPPASPKTTFTVGTVDGGTSVNAIAGTAKMAVDMRSNDPAELKKLEDQLLPLAAAGADEENARWGAAPGKGVTVANKLIGDRPAGNQDRNVPLVQAGYAAPGLLGLTGKLGDPSSTDANVPINLGIPAVRLGGGGGEGNTHSFTDKEWFDPKDAHLGPQNALLVTLAMVGLSGDRPTDPLLPSR</sequence>